<dbReference type="GO" id="GO:0015562">
    <property type="term" value="F:efflux transmembrane transporter activity"/>
    <property type="evidence" value="ECO:0007669"/>
    <property type="project" value="TreeGrafter"/>
</dbReference>
<evidence type="ECO:0000256" key="4">
    <source>
        <dbReference type="ARBA" id="ARBA00023136"/>
    </source>
</evidence>
<gene>
    <name evidence="7" type="ORF">EC9_06680</name>
</gene>
<dbReference type="RefSeq" id="WP_145342288.1">
    <property type="nucleotide sequence ID" value="NZ_CP036261.1"/>
</dbReference>
<evidence type="ECO:0000256" key="1">
    <source>
        <dbReference type="ARBA" id="ARBA00004442"/>
    </source>
</evidence>
<accession>A0A517LV54</accession>
<dbReference type="AlphaFoldDB" id="A0A517LV54"/>
<feature type="region of interest" description="Disordered" evidence="6">
    <location>
        <begin position="131"/>
        <end position="229"/>
    </location>
</feature>
<name>A0A517LV54_9BACT</name>
<protein>
    <recommendedName>
        <fullName evidence="9">Outer membrane efflux protein</fullName>
    </recommendedName>
</protein>
<dbReference type="Proteomes" id="UP000319557">
    <property type="component" value="Chromosome"/>
</dbReference>
<feature type="region of interest" description="Disordered" evidence="6">
    <location>
        <begin position="57"/>
        <end position="80"/>
    </location>
</feature>
<reference evidence="7 8" key="1">
    <citation type="submission" date="2019-02" db="EMBL/GenBank/DDBJ databases">
        <title>Deep-cultivation of Planctomycetes and their phenomic and genomic characterization uncovers novel biology.</title>
        <authorList>
            <person name="Wiegand S."/>
            <person name="Jogler M."/>
            <person name="Boedeker C."/>
            <person name="Pinto D."/>
            <person name="Vollmers J."/>
            <person name="Rivas-Marin E."/>
            <person name="Kohn T."/>
            <person name="Peeters S.H."/>
            <person name="Heuer A."/>
            <person name="Rast P."/>
            <person name="Oberbeckmann S."/>
            <person name="Bunk B."/>
            <person name="Jeske O."/>
            <person name="Meyerdierks A."/>
            <person name="Storesund J.E."/>
            <person name="Kallscheuer N."/>
            <person name="Luecker S."/>
            <person name="Lage O.M."/>
            <person name="Pohl T."/>
            <person name="Merkel B.J."/>
            <person name="Hornburger P."/>
            <person name="Mueller R.-W."/>
            <person name="Bruemmer F."/>
            <person name="Labrenz M."/>
            <person name="Spormann A.M."/>
            <person name="Op den Camp H."/>
            <person name="Overmann J."/>
            <person name="Amann R."/>
            <person name="Jetten M.S.M."/>
            <person name="Mascher T."/>
            <person name="Medema M.H."/>
            <person name="Devos D.P."/>
            <person name="Kaster A.-K."/>
            <person name="Ovreas L."/>
            <person name="Rohde M."/>
            <person name="Galperin M.Y."/>
            <person name="Jogler C."/>
        </authorList>
    </citation>
    <scope>NUCLEOTIDE SEQUENCE [LARGE SCALE GENOMIC DNA]</scope>
    <source>
        <strain evidence="7 8">EC9</strain>
    </source>
</reference>
<keyword evidence="8" id="KW-1185">Reference proteome</keyword>
<dbReference type="SUPFAM" id="SSF56954">
    <property type="entry name" value="Outer membrane efflux proteins (OEP)"/>
    <property type="match status" value="1"/>
</dbReference>
<dbReference type="PANTHER" id="PTHR30026:SF20">
    <property type="entry name" value="OUTER MEMBRANE PROTEIN TOLC"/>
    <property type="match status" value="1"/>
</dbReference>
<evidence type="ECO:0000256" key="2">
    <source>
        <dbReference type="ARBA" id="ARBA00022452"/>
    </source>
</evidence>
<keyword evidence="3" id="KW-0812">Transmembrane</keyword>
<dbReference type="KEGG" id="ruv:EC9_06680"/>
<evidence type="ECO:0000256" key="6">
    <source>
        <dbReference type="SAM" id="MobiDB-lite"/>
    </source>
</evidence>
<keyword evidence="4" id="KW-0472">Membrane</keyword>
<organism evidence="7 8">
    <name type="scientific">Rosistilla ulvae</name>
    <dbReference type="NCBI Taxonomy" id="1930277"/>
    <lineage>
        <taxon>Bacteria</taxon>
        <taxon>Pseudomonadati</taxon>
        <taxon>Planctomycetota</taxon>
        <taxon>Planctomycetia</taxon>
        <taxon>Pirellulales</taxon>
        <taxon>Pirellulaceae</taxon>
        <taxon>Rosistilla</taxon>
    </lineage>
</organism>
<sequence length="628" mass="68766">MATLRHSILLIPTATILVIAGATLAWTQDKSGPQRINPLVVSEPRAGSILVEEVPDRQRPAIPPPVSRPQPKRLPPVNDLATPHVVVPHRLEGEYSIRKESAAANQTNQKPVPAIEQADEAVLPVPQPAVENRPLQIPGRGGNALQEPADAAPQSRELPRAAAEEPPATGGIEPPQPQIESDSLGRSPSPSQPKSRVLSELLPQTLRSDGPAETVESETIQREMLPSEPLQAEPIDLGVRQTEPRGGSAVESPGAKGHVIQEPIGGQAAPAPGAVWARWSPWWQDQVQTGCHLDDPQKVAVDLDQLITIALQHSPLLEIVRLDGMLPQTGGYGMSRLTLRYGRPQTPGCDPTLMSEQIFIARHRTAASRSDTCAKTADMLLQIADAYWNVYRLRGLVAIGQRHHDAALALYEQSSGQYASERDRQRFVKVEATIRQRRADVNSTRISLKQAQNELAFLVSVPGWQKDIELMPQDVPCECDLQRSESTELELAMSQRAEVQAVLQHLQSLGPQSQHQLASSRFPQPSVAELRASQELEVVMDLVRLDVKDAMLKLRGNFAQMRLEAETAEKVVEELAVLGGNSSIEAILEAQDRLRTAESNYLNSLARYNVAILQLRRASGLLFVETPL</sequence>
<proteinExistence type="predicted"/>
<dbReference type="InterPro" id="IPR051906">
    <property type="entry name" value="TolC-like"/>
</dbReference>
<feature type="compositionally biased region" description="Pro residues" evidence="6">
    <location>
        <begin position="61"/>
        <end position="74"/>
    </location>
</feature>
<feature type="compositionally biased region" description="Polar residues" evidence="6">
    <location>
        <begin position="178"/>
        <end position="194"/>
    </location>
</feature>
<dbReference type="PANTHER" id="PTHR30026">
    <property type="entry name" value="OUTER MEMBRANE PROTEIN TOLC"/>
    <property type="match status" value="1"/>
</dbReference>
<dbReference type="GO" id="GO:1990281">
    <property type="term" value="C:efflux pump complex"/>
    <property type="evidence" value="ECO:0007669"/>
    <property type="project" value="TreeGrafter"/>
</dbReference>
<dbReference type="EMBL" id="CP036261">
    <property type="protein sequence ID" value="QDS86504.1"/>
    <property type="molecule type" value="Genomic_DNA"/>
</dbReference>
<feature type="compositionally biased region" description="Low complexity" evidence="6">
    <location>
        <begin position="164"/>
        <end position="173"/>
    </location>
</feature>
<dbReference type="GO" id="GO:0009279">
    <property type="term" value="C:cell outer membrane"/>
    <property type="evidence" value="ECO:0007669"/>
    <property type="project" value="UniProtKB-SubCell"/>
</dbReference>
<dbReference type="OrthoDB" id="236074at2"/>
<evidence type="ECO:0000256" key="3">
    <source>
        <dbReference type="ARBA" id="ARBA00022692"/>
    </source>
</evidence>
<evidence type="ECO:0008006" key="9">
    <source>
        <dbReference type="Google" id="ProtNLM"/>
    </source>
</evidence>
<keyword evidence="2" id="KW-1134">Transmembrane beta strand</keyword>
<evidence type="ECO:0000313" key="7">
    <source>
        <dbReference type="EMBL" id="QDS86504.1"/>
    </source>
</evidence>
<comment type="subcellular location">
    <subcellularLocation>
        <location evidence="1">Cell outer membrane</location>
    </subcellularLocation>
</comment>
<evidence type="ECO:0000313" key="8">
    <source>
        <dbReference type="Proteomes" id="UP000319557"/>
    </source>
</evidence>
<keyword evidence="5" id="KW-0998">Cell outer membrane</keyword>
<evidence type="ECO:0000256" key="5">
    <source>
        <dbReference type="ARBA" id="ARBA00023237"/>
    </source>
</evidence>
<dbReference type="GO" id="GO:0015288">
    <property type="term" value="F:porin activity"/>
    <property type="evidence" value="ECO:0007669"/>
    <property type="project" value="TreeGrafter"/>
</dbReference>
<dbReference type="Gene3D" id="1.20.1600.10">
    <property type="entry name" value="Outer membrane efflux proteins (OEP)"/>
    <property type="match status" value="2"/>
</dbReference>